<dbReference type="SUPFAM" id="SSF46785">
    <property type="entry name" value="Winged helix' DNA-binding domain"/>
    <property type="match status" value="1"/>
</dbReference>
<dbReference type="CDD" id="cd00030">
    <property type="entry name" value="C2"/>
    <property type="match status" value="1"/>
</dbReference>
<gene>
    <name evidence="5" type="ORF">ALAG00032_LOCUS11431</name>
</gene>
<dbReference type="Pfam" id="PF00610">
    <property type="entry name" value="DEP"/>
    <property type="match status" value="1"/>
</dbReference>
<sequence length="1496" mass="169921">MDYRSKRRNSRKMLQGFGDFRPELGPLKRRRRKTPNLVASLIASNIDDEDIESDSQRCSKLREMAQELSLGLRKDGLVTTHTWYHRMFPDTFSSADAVRWVIKVMSSDKINNSEENALVFLQELLDYGYIRRVSKRESSSSIGWEATEHVVRSKRRFKHTKHTLYRFDDELSEIQLRVTLFQAQMNQQNVVFNTITKKRPPKLFARLEFNGRVQETLAVKKSTQPQWRAHFVFGLDTGLVSLGSSDTLIISVFQKQEPFSSKLLGSVNIFVSDTKLVPRIRASPNDAYLLSQAYTHSYKIKPAAEFLNDTSSIDDINDDSPICTEQTQTNNNKQRNIMVRSSSMRMSSSSAMASMESTQELIAKLDLSVCLVKTREDSMLLQNDALDEDGFIAPGATHRTTNEIGAISNENTPRERNIPTTILPLKFFGSFFWKKLPASPSNMISPTSIARRVRRPSLTLRNRRPSSKSISAEKSSNISLDTKPLERNTSSVQKNHKYIEKRGGPRHWRLCALVESCEGVRYDLAETSALPWVMEVKVIVGATVAVTHAVERDRSVKGARWSERLALDVFANRRVEEVKLVVCQRGRYDLMTRHVGAVSLPLSRVPVISREDQNWVIPPSEAYNLQRLKHGIVRGQHNGTLRVSVWLRDIRPLDPAPFGLKHLLALDLVLLVIIMYLMNSLLITLLSILLMAIPWFYLYRFDIRPSRILGLVLTLIIKSTAQLGLNLSFKHVAISAWVRRGRLHVAADVEHFAFSNPGGGVAGFENSFWIFSARARRNFFIKILAFIKMVWQSHFVESIKLILSRRRIVAYSVRFLTATLLSTQWRYRQYAKVFTTISNVIEYSILRRLHFDDWPLLERNTEDMRSQSMRRPTSTLLPRQSNGLTRSSQYNISRRSSCDTTLHSQRMPLPKANSLHHELSPHLLFPPRFVHEHFFSAAKVRVEVSACISSSWGLLRFFVQLLRPAPPASHVWRGSPSRMATLRNDPAYEGQCLGLLRIEELQVEDAELNFCTSRRGKRRGEFCINSVVRRIADTKVASALAKARIRNTQRNSISSILWSQFTALLHPLRQSRFEVAGYGKLTKNTQSRPAPNEDLYWPNTLKGVVCMGHFPGADKDSTQYKVVVRARGVRLESEPQFGPDPAWNLDFRMECDDASTVLHLAVYEIRTFPLGPKLVGQWVMTLKYLVTNPRYCAHTELSIEEDQRNLLMIDNAPLTTDELRSLQRWINITAILSDGQWLATRANIKLRLRWSYVAPPETNRLSSSGDSSNASPSAVISTTGPNFNYPKALEQLRLNSEETRLRVGDTEAVRFMLSTFPFRLEMRKFQVLNLRFFAKDLFLGAEGEVARLQSRHSQSLSSVDHTSSQRLQTPSNMFTSSSNSGKGTGSAGDFDAIRMTKLLLDGSLVAPIHQGGYDLAEFARTCVNKLGNEILRSAPIMSAVYHIMPLLAGHMFWGSNKPDASSSSRLDAETISPRHDKPRLSKGRKSHSTAAIPQDV</sequence>
<accession>A0A7S3NMX2</accession>
<evidence type="ECO:0000256" key="1">
    <source>
        <dbReference type="SAM" id="MobiDB-lite"/>
    </source>
</evidence>
<feature type="compositionally biased region" description="Basic and acidic residues" evidence="1">
    <location>
        <begin position="1466"/>
        <end position="1479"/>
    </location>
</feature>
<feature type="transmembrane region" description="Helical" evidence="2">
    <location>
        <begin position="708"/>
        <end position="729"/>
    </location>
</feature>
<keyword evidence="2" id="KW-1133">Transmembrane helix</keyword>
<dbReference type="EMBL" id="HBIJ01017144">
    <property type="protein sequence ID" value="CAE0370652.1"/>
    <property type="molecule type" value="Transcribed_RNA"/>
</dbReference>
<keyword evidence="2" id="KW-0472">Membrane</keyword>
<feature type="compositionally biased region" description="Polar residues" evidence="1">
    <location>
        <begin position="866"/>
        <end position="897"/>
    </location>
</feature>
<organism evidence="5">
    <name type="scientific">Aureoumbra lagunensis</name>
    <dbReference type="NCBI Taxonomy" id="44058"/>
    <lineage>
        <taxon>Eukaryota</taxon>
        <taxon>Sar</taxon>
        <taxon>Stramenopiles</taxon>
        <taxon>Ochrophyta</taxon>
        <taxon>Pelagophyceae</taxon>
        <taxon>Pelagomonadales</taxon>
        <taxon>Aureoumbra</taxon>
    </lineage>
</organism>
<feature type="compositionally biased region" description="Polar residues" evidence="1">
    <location>
        <begin position="1359"/>
        <end position="1375"/>
    </location>
</feature>
<protein>
    <recommendedName>
        <fullName evidence="6">C2 domain-containing protein</fullName>
    </recommendedName>
</protein>
<feature type="region of interest" description="Disordered" evidence="1">
    <location>
        <begin position="1257"/>
        <end position="1279"/>
    </location>
</feature>
<dbReference type="SUPFAM" id="SSF49562">
    <property type="entry name" value="C2 domain (Calcium/lipid-binding domain, CaLB)"/>
    <property type="match status" value="2"/>
</dbReference>
<feature type="compositionally biased region" description="Low complexity" evidence="1">
    <location>
        <begin position="1262"/>
        <end position="1273"/>
    </location>
</feature>
<dbReference type="GO" id="GO:0035556">
    <property type="term" value="P:intracellular signal transduction"/>
    <property type="evidence" value="ECO:0007669"/>
    <property type="project" value="InterPro"/>
</dbReference>
<reference evidence="5" key="1">
    <citation type="submission" date="2021-01" db="EMBL/GenBank/DDBJ databases">
        <authorList>
            <person name="Corre E."/>
            <person name="Pelletier E."/>
            <person name="Niang G."/>
            <person name="Scheremetjew M."/>
            <person name="Finn R."/>
            <person name="Kale V."/>
            <person name="Holt S."/>
            <person name="Cochrane G."/>
            <person name="Meng A."/>
            <person name="Brown T."/>
            <person name="Cohen L."/>
        </authorList>
    </citation>
    <scope>NUCLEOTIDE SEQUENCE</scope>
    <source>
        <strain evidence="5">CCMP1510</strain>
    </source>
</reference>
<dbReference type="InterPro" id="IPR035892">
    <property type="entry name" value="C2_domain_sf"/>
</dbReference>
<dbReference type="Pfam" id="PF00168">
    <property type="entry name" value="C2"/>
    <property type="match status" value="2"/>
</dbReference>
<dbReference type="Gene3D" id="2.60.40.150">
    <property type="entry name" value="C2 domain"/>
    <property type="match status" value="1"/>
</dbReference>
<dbReference type="PROSITE" id="PS50186">
    <property type="entry name" value="DEP"/>
    <property type="match status" value="1"/>
</dbReference>
<dbReference type="InterPro" id="IPR036388">
    <property type="entry name" value="WH-like_DNA-bd_sf"/>
</dbReference>
<feature type="region of interest" description="Disordered" evidence="1">
    <location>
        <begin position="865"/>
        <end position="897"/>
    </location>
</feature>
<feature type="region of interest" description="Disordered" evidence="1">
    <location>
        <begin position="460"/>
        <end position="490"/>
    </location>
</feature>
<dbReference type="InterPro" id="IPR000591">
    <property type="entry name" value="DEP_dom"/>
</dbReference>
<feature type="region of interest" description="Disordered" evidence="1">
    <location>
        <begin position="1458"/>
        <end position="1496"/>
    </location>
</feature>
<evidence type="ECO:0000259" key="3">
    <source>
        <dbReference type="PROSITE" id="PS50004"/>
    </source>
</evidence>
<evidence type="ECO:0000256" key="2">
    <source>
        <dbReference type="SAM" id="Phobius"/>
    </source>
</evidence>
<feature type="domain" description="C2" evidence="3">
    <location>
        <begin position="155"/>
        <end position="284"/>
    </location>
</feature>
<feature type="compositionally biased region" description="Low complexity" evidence="1">
    <location>
        <begin position="467"/>
        <end position="479"/>
    </location>
</feature>
<dbReference type="InterPro" id="IPR036390">
    <property type="entry name" value="WH_DNA-bd_sf"/>
</dbReference>
<dbReference type="InterPro" id="IPR000008">
    <property type="entry name" value="C2_dom"/>
</dbReference>
<name>A0A7S3NMX2_9STRA</name>
<dbReference type="SMART" id="SM00049">
    <property type="entry name" value="DEP"/>
    <property type="match status" value="1"/>
</dbReference>
<evidence type="ECO:0008006" key="6">
    <source>
        <dbReference type="Google" id="ProtNLM"/>
    </source>
</evidence>
<evidence type="ECO:0000259" key="4">
    <source>
        <dbReference type="PROSITE" id="PS50186"/>
    </source>
</evidence>
<evidence type="ECO:0000313" key="5">
    <source>
        <dbReference type="EMBL" id="CAE0370652.1"/>
    </source>
</evidence>
<feature type="transmembrane region" description="Helical" evidence="2">
    <location>
        <begin position="668"/>
        <end position="696"/>
    </location>
</feature>
<dbReference type="Gene3D" id="1.10.10.10">
    <property type="entry name" value="Winged helix-like DNA-binding domain superfamily/Winged helix DNA-binding domain"/>
    <property type="match status" value="1"/>
</dbReference>
<dbReference type="CDD" id="cd04371">
    <property type="entry name" value="DEP"/>
    <property type="match status" value="1"/>
</dbReference>
<feature type="region of interest" description="Disordered" evidence="1">
    <location>
        <begin position="1351"/>
        <end position="1386"/>
    </location>
</feature>
<proteinExistence type="predicted"/>
<keyword evidence="2" id="KW-0812">Transmembrane</keyword>
<dbReference type="PROSITE" id="PS50004">
    <property type="entry name" value="C2"/>
    <property type="match status" value="1"/>
</dbReference>
<feature type="domain" description="DEP" evidence="4">
    <location>
        <begin position="66"/>
        <end position="169"/>
    </location>
</feature>